<dbReference type="Proteomes" id="UP000003835">
    <property type="component" value="Unassembled WGS sequence"/>
</dbReference>
<evidence type="ECO:0000313" key="2">
    <source>
        <dbReference type="Proteomes" id="UP000003835"/>
    </source>
</evidence>
<gene>
    <name evidence="1" type="ORF">MC7420_7329</name>
</gene>
<dbReference type="HOGENOM" id="CLU_2971594_0_0_3"/>
<reference evidence="1 2" key="1">
    <citation type="submission" date="2008-07" db="EMBL/GenBank/DDBJ databases">
        <authorList>
            <person name="Tandeau de Marsac N."/>
            <person name="Ferriera S."/>
            <person name="Johnson J."/>
            <person name="Kravitz S."/>
            <person name="Beeson K."/>
            <person name="Sutton G."/>
            <person name="Rogers Y.-H."/>
            <person name="Friedman R."/>
            <person name="Frazier M."/>
            <person name="Venter J.C."/>
        </authorList>
    </citation>
    <scope>NUCLEOTIDE SEQUENCE [LARGE SCALE GENOMIC DNA]</scope>
    <source>
        <strain evidence="1 2">PCC 7420</strain>
    </source>
</reference>
<name>B4VH04_9CYAN</name>
<dbReference type="EMBL" id="DS989841">
    <property type="protein sequence ID" value="EDX78676.1"/>
    <property type="molecule type" value="Genomic_DNA"/>
</dbReference>
<keyword evidence="2" id="KW-1185">Reference proteome</keyword>
<protein>
    <submittedName>
        <fullName evidence="1">Uncharacterized protein</fullName>
    </submittedName>
</protein>
<evidence type="ECO:0000313" key="1">
    <source>
        <dbReference type="EMBL" id="EDX78676.1"/>
    </source>
</evidence>
<sequence length="58" mass="6338">MKLLKFQQTLGKCVLGIPLNPYQGLKLLGVLRVLGILAWNSPESLPGIETSKLITIGY</sequence>
<accession>B4VH04</accession>
<proteinExistence type="predicted"/>
<organism evidence="1 2">
    <name type="scientific">Coleofasciculus chthonoplastes PCC 7420</name>
    <dbReference type="NCBI Taxonomy" id="118168"/>
    <lineage>
        <taxon>Bacteria</taxon>
        <taxon>Bacillati</taxon>
        <taxon>Cyanobacteriota</taxon>
        <taxon>Cyanophyceae</taxon>
        <taxon>Coleofasciculales</taxon>
        <taxon>Coleofasciculaceae</taxon>
        <taxon>Coleofasciculus</taxon>
    </lineage>
</organism>
<dbReference type="AlphaFoldDB" id="B4VH04"/>